<evidence type="ECO:0000313" key="14">
    <source>
        <dbReference type="EMBL" id="QID03853.1"/>
    </source>
</evidence>
<gene>
    <name evidence="14" type="primary">ATP8</name>
</gene>
<dbReference type="Pfam" id="PF00895">
    <property type="entry name" value="ATP-synt_8"/>
    <property type="match status" value="1"/>
</dbReference>
<name>A0A6G6A6K0_9ORTH</name>
<evidence type="ECO:0000256" key="7">
    <source>
        <dbReference type="ARBA" id="ARBA00022781"/>
    </source>
</evidence>
<dbReference type="AlphaFoldDB" id="A0A6G6A6K0"/>
<keyword evidence="8 13" id="KW-1133">Transmembrane helix</keyword>
<accession>A0A6G6A6K0</accession>
<keyword evidence="5 12" id="KW-0138">CF(0)</keyword>
<dbReference type="CTD" id="4509"/>
<evidence type="ECO:0000256" key="12">
    <source>
        <dbReference type="RuleBase" id="RU003661"/>
    </source>
</evidence>
<comment type="similarity">
    <text evidence="2 12">Belongs to the ATPase protein 8 family.</text>
</comment>
<evidence type="ECO:0000256" key="2">
    <source>
        <dbReference type="ARBA" id="ARBA00008892"/>
    </source>
</evidence>
<evidence type="ECO:0000256" key="9">
    <source>
        <dbReference type="ARBA" id="ARBA00023065"/>
    </source>
</evidence>
<geneLocation type="mitochondrion" evidence="14"/>
<keyword evidence="10 12" id="KW-0496">Mitochondrion</keyword>
<reference evidence="14" key="1">
    <citation type="submission" date="2019-06" db="EMBL/GenBank/DDBJ databases">
        <title>MtOrt: An empirical mitochondrial amino acid substitution model for evolutionary studies of Orthoptera insects.</title>
        <authorList>
            <person name="Chang H."/>
            <person name="Nie Y."/>
            <person name="Zhang N."/>
            <person name="Zhang X."/>
            <person name="Sun H."/>
            <person name="Mao Y."/>
            <person name="Q Z."/>
            <person name="Huang Y."/>
        </authorList>
    </citation>
    <scope>NUCLEOTIDE SEQUENCE</scope>
</reference>
<evidence type="ECO:0000256" key="13">
    <source>
        <dbReference type="SAM" id="Phobius"/>
    </source>
</evidence>
<evidence type="ECO:0000256" key="3">
    <source>
        <dbReference type="ARBA" id="ARBA00011291"/>
    </source>
</evidence>
<dbReference type="GO" id="GO:0031966">
    <property type="term" value="C:mitochondrial membrane"/>
    <property type="evidence" value="ECO:0007669"/>
    <property type="project" value="UniProtKB-SubCell"/>
</dbReference>
<comment type="subunit">
    <text evidence="3">F-type ATPases have 2 components, CF(1) - the catalytic core - and CF(0) - the membrane proton channel.</text>
</comment>
<keyword evidence="11 13" id="KW-0472">Membrane</keyword>
<keyword evidence="6 12" id="KW-0812">Transmembrane</keyword>
<protein>
    <recommendedName>
        <fullName evidence="12">ATP synthase complex subunit 8</fullName>
    </recommendedName>
</protein>
<proteinExistence type="inferred from homology"/>
<evidence type="ECO:0000256" key="6">
    <source>
        <dbReference type="ARBA" id="ARBA00022692"/>
    </source>
</evidence>
<evidence type="ECO:0000256" key="1">
    <source>
        <dbReference type="ARBA" id="ARBA00004304"/>
    </source>
</evidence>
<evidence type="ECO:0000256" key="10">
    <source>
        <dbReference type="ARBA" id="ARBA00023128"/>
    </source>
</evidence>
<dbReference type="GO" id="GO:0045259">
    <property type="term" value="C:proton-transporting ATP synthase complex"/>
    <property type="evidence" value="ECO:0007669"/>
    <property type="project" value="UniProtKB-KW"/>
</dbReference>
<keyword evidence="4 12" id="KW-0813">Transport</keyword>
<evidence type="ECO:0000256" key="4">
    <source>
        <dbReference type="ARBA" id="ARBA00022448"/>
    </source>
</evidence>
<dbReference type="RefSeq" id="YP_009740839.1">
    <property type="nucleotide sequence ID" value="NC_046552.1"/>
</dbReference>
<evidence type="ECO:0000256" key="5">
    <source>
        <dbReference type="ARBA" id="ARBA00022547"/>
    </source>
</evidence>
<dbReference type="GO" id="GO:0015986">
    <property type="term" value="P:proton motive force-driven ATP synthesis"/>
    <property type="evidence" value="ECO:0007669"/>
    <property type="project" value="InterPro"/>
</dbReference>
<keyword evidence="7 12" id="KW-0375">Hydrogen ion transport</keyword>
<organism evidence="14">
    <name type="scientific">Atractomorpha psittacina</name>
    <dbReference type="NCBI Taxonomy" id="1920482"/>
    <lineage>
        <taxon>Eukaryota</taxon>
        <taxon>Metazoa</taxon>
        <taxon>Ecdysozoa</taxon>
        <taxon>Arthropoda</taxon>
        <taxon>Hexapoda</taxon>
        <taxon>Insecta</taxon>
        <taxon>Pterygota</taxon>
        <taxon>Neoptera</taxon>
        <taxon>Polyneoptera</taxon>
        <taxon>Orthoptera</taxon>
        <taxon>Caelifera</taxon>
        <taxon>Acrididea</taxon>
        <taxon>Acridomorpha</taxon>
        <taxon>Pyrgomorphoidea</taxon>
        <taxon>Pyrgomorphidae</taxon>
        <taxon>Pyrgomorphinae</taxon>
        <taxon>Atractomorpha</taxon>
    </lineage>
</organism>
<sequence>MPQMSPIMWFSMFLVFSTVMIMFNQIMFFNFQPNKLKFSSKKFNKDQFKWKW</sequence>
<evidence type="ECO:0000256" key="11">
    <source>
        <dbReference type="ARBA" id="ARBA00023136"/>
    </source>
</evidence>
<dbReference type="EMBL" id="MN083194">
    <property type="protein sequence ID" value="QID03853.1"/>
    <property type="molecule type" value="Genomic_DNA"/>
</dbReference>
<dbReference type="GeneID" id="44797588"/>
<evidence type="ECO:0000256" key="8">
    <source>
        <dbReference type="ARBA" id="ARBA00022989"/>
    </source>
</evidence>
<dbReference type="GO" id="GO:0015078">
    <property type="term" value="F:proton transmembrane transporter activity"/>
    <property type="evidence" value="ECO:0007669"/>
    <property type="project" value="InterPro"/>
</dbReference>
<feature type="transmembrane region" description="Helical" evidence="13">
    <location>
        <begin position="6"/>
        <end position="31"/>
    </location>
</feature>
<keyword evidence="9 12" id="KW-0406">Ion transport</keyword>
<comment type="subcellular location">
    <subcellularLocation>
        <location evidence="1 12">Mitochondrion membrane</location>
        <topology evidence="1 12">Single-pass membrane protein</topology>
    </subcellularLocation>
</comment>
<dbReference type="InterPro" id="IPR001421">
    <property type="entry name" value="ATP8_metazoa"/>
</dbReference>